<dbReference type="Proteomes" id="UP001347796">
    <property type="component" value="Unassembled WGS sequence"/>
</dbReference>
<gene>
    <name evidence="1" type="ORF">SNE40_013906</name>
</gene>
<evidence type="ECO:0000313" key="1">
    <source>
        <dbReference type="EMBL" id="KAK6175443.1"/>
    </source>
</evidence>
<proteinExistence type="predicted"/>
<dbReference type="AlphaFoldDB" id="A0AAN8JGV3"/>
<comment type="caution">
    <text evidence="1">The sequence shown here is derived from an EMBL/GenBank/DDBJ whole genome shotgun (WGS) entry which is preliminary data.</text>
</comment>
<sequence>MNTDVSTTMRARRVVYDDYTKGFYVESRVEALHRQVDTRAKLTNVLNRSQDCKLNYSKGKVEAARGIFTRKTESEIDHHKGNLKDYVAHRHILDRMAAINKRKGVSSALGKYGVGCAKVDIQPLIDREVKETTPSATRRREAKKLVKKRKMVEVWDRTLNTPELIDAGKNNVQNSRQNTKDCIRKRKSPHIVLPSLMPRSLSTDLVFRSSSSPVKDERGQSHSPELTLPSVFVTLKPETET</sequence>
<name>A0AAN8JGV3_PATCE</name>
<keyword evidence="2" id="KW-1185">Reference proteome</keyword>
<organism evidence="1 2">
    <name type="scientific">Patella caerulea</name>
    <name type="common">Rayed Mediterranean limpet</name>
    <dbReference type="NCBI Taxonomy" id="87958"/>
    <lineage>
        <taxon>Eukaryota</taxon>
        <taxon>Metazoa</taxon>
        <taxon>Spiralia</taxon>
        <taxon>Lophotrochozoa</taxon>
        <taxon>Mollusca</taxon>
        <taxon>Gastropoda</taxon>
        <taxon>Patellogastropoda</taxon>
        <taxon>Patelloidea</taxon>
        <taxon>Patellidae</taxon>
        <taxon>Patella</taxon>
    </lineage>
</organism>
<accession>A0AAN8JGV3</accession>
<evidence type="ECO:0000313" key="2">
    <source>
        <dbReference type="Proteomes" id="UP001347796"/>
    </source>
</evidence>
<reference evidence="1 2" key="1">
    <citation type="submission" date="2024-01" db="EMBL/GenBank/DDBJ databases">
        <title>The genome of the rayed Mediterranean limpet Patella caerulea (Linnaeus, 1758).</title>
        <authorList>
            <person name="Anh-Thu Weber A."/>
            <person name="Halstead-Nussloch G."/>
        </authorList>
    </citation>
    <scope>NUCLEOTIDE SEQUENCE [LARGE SCALE GENOMIC DNA]</scope>
    <source>
        <strain evidence="1">AATW-2023a</strain>
        <tissue evidence="1">Whole specimen</tissue>
    </source>
</reference>
<protein>
    <submittedName>
        <fullName evidence="1">Uncharacterized protein</fullName>
    </submittedName>
</protein>
<dbReference type="EMBL" id="JAZGQO010000010">
    <property type="protein sequence ID" value="KAK6175443.1"/>
    <property type="molecule type" value="Genomic_DNA"/>
</dbReference>